<accession>A0ACC2EEZ4</accession>
<evidence type="ECO:0000313" key="1">
    <source>
        <dbReference type="EMBL" id="KAJ7565139.1"/>
    </source>
</evidence>
<evidence type="ECO:0000313" key="2">
    <source>
        <dbReference type="Proteomes" id="UP001162992"/>
    </source>
</evidence>
<name>A0ACC2EEZ4_DIPCM</name>
<reference evidence="2" key="1">
    <citation type="journal article" date="2024" name="Proc. Natl. Acad. Sci. U.S.A.">
        <title>Extraordinary preservation of gene collinearity over three hundred million years revealed in homosporous lycophytes.</title>
        <authorList>
            <person name="Li C."/>
            <person name="Wickell D."/>
            <person name="Kuo L.Y."/>
            <person name="Chen X."/>
            <person name="Nie B."/>
            <person name="Liao X."/>
            <person name="Peng D."/>
            <person name="Ji J."/>
            <person name="Jenkins J."/>
            <person name="Williams M."/>
            <person name="Shu S."/>
            <person name="Plott C."/>
            <person name="Barry K."/>
            <person name="Rajasekar S."/>
            <person name="Grimwood J."/>
            <person name="Han X."/>
            <person name="Sun S."/>
            <person name="Hou Z."/>
            <person name="He W."/>
            <person name="Dai G."/>
            <person name="Sun C."/>
            <person name="Schmutz J."/>
            <person name="Leebens-Mack J.H."/>
            <person name="Li F.W."/>
            <person name="Wang L."/>
        </authorList>
    </citation>
    <scope>NUCLEOTIDE SEQUENCE [LARGE SCALE GENOMIC DNA]</scope>
    <source>
        <strain evidence="2">cv. PW_Plant_1</strain>
    </source>
</reference>
<dbReference type="Proteomes" id="UP001162992">
    <property type="component" value="Chromosome 2"/>
</dbReference>
<gene>
    <name evidence="1" type="ORF">O6H91_02G049800</name>
</gene>
<proteinExistence type="predicted"/>
<comment type="caution">
    <text evidence="1">The sequence shown here is derived from an EMBL/GenBank/DDBJ whole genome shotgun (WGS) entry which is preliminary data.</text>
</comment>
<keyword evidence="2" id="KW-1185">Reference proteome</keyword>
<protein>
    <submittedName>
        <fullName evidence="1">Uncharacterized protein</fullName>
    </submittedName>
</protein>
<organism evidence="1 2">
    <name type="scientific">Diphasiastrum complanatum</name>
    <name type="common">Issler's clubmoss</name>
    <name type="synonym">Lycopodium complanatum</name>
    <dbReference type="NCBI Taxonomy" id="34168"/>
    <lineage>
        <taxon>Eukaryota</taxon>
        <taxon>Viridiplantae</taxon>
        <taxon>Streptophyta</taxon>
        <taxon>Embryophyta</taxon>
        <taxon>Tracheophyta</taxon>
        <taxon>Lycopodiopsida</taxon>
        <taxon>Lycopodiales</taxon>
        <taxon>Lycopodiaceae</taxon>
        <taxon>Lycopodioideae</taxon>
        <taxon>Diphasiastrum</taxon>
    </lineage>
</organism>
<dbReference type="EMBL" id="CM055093">
    <property type="protein sequence ID" value="KAJ7565139.1"/>
    <property type="molecule type" value="Genomic_DNA"/>
</dbReference>
<sequence length="506" mass="56268">MNTVSSSIVRKMPAELGSLSVCVSNWESGLEVKAAGAGGHGLVGGWQSRRGGIFVVERVMLCNRAFNAGLDDRRLLIVRCRASQSSSRKRPRYESSSGLTKSDMDLLKKLEEFMSSTGLPLDKVPSTRELAGNGRQDLANAVRRRGYKAVAKLLADKKVLWRKEEDKINNENKGGSTVSLSCSKELLPVADNLVRLGDADLCKDDQAITPNPSSRTIEKTAGPSLPKESPFEASLVNDANGQKLFHGVNGEATISPVKSLFQEEAMEFIRSGKFFDMEDQADGNEDEEEISHNDDVQQNFVDDNHVNSSVSETDQHTSSHFGTAETIAARKATVDKDYELDLQRQIQVELERIKMALLSRELELAKMSRELEEAKAQLALFHAKATAELTQTKQALLEKELSLQAAQQALEHLKQVQVEWWGEGSKVELAGSFNGWQYNFPMDPDPSSEIANLDGSRGPMMWGTKLWLYPGFYEIKFIVDGNWTIDQRREIVMRNMGQNNVLRVDG</sequence>